<keyword evidence="6 7" id="KW-0456">Lyase</keyword>
<evidence type="ECO:0000313" key="10">
    <source>
        <dbReference type="EMBL" id="MDW4822495.1"/>
    </source>
</evidence>
<reference evidence="9" key="2">
    <citation type="submission" date="2022-11" db="EMBL/GenBank/DDBJ databases">
        <title>Prophages regulate Shewanella fidelis motility and biofilm formation: implications for gut colonization dynamics in Ciona robusta.</title>
        <authorList>
            <person name="Natarajan O."/>
            <person name="Gibboney S.L."/>
            <person name="Young M.N."/>
            <person name="Lim S.J."/>
            <person name="Pluta N."/>
            <person name="Atkinson C.G.F."/>
            <person name="Leigh B.A."/>
            <person name="Liberti A."/>
            <person name="Kees E."/>
            <person name="Breitbart M."/>
            <person name="Gralnick J."/>
            <person name="Dishaw L.J."/>
        </authorList>
    </citation>
    <scope>NUCLEOTIDE SEQUENCE</scope>
    <source>
        <strain evidence="9">3313</strain>
    </source>
</reference>
<comment type="cofactor">
    <cofactor evidence="2 7">
        <name>NAD(+)</name>
        <dbReference type="ChEBI" id="CHEBI:57540"/>
    </cofactor>
</comment>
<protein>
    <recommendedName>
        <fullName evidence="4 7">dTDP-glucose 4,6-dehydratase</fullName>
        <ecNumber evidence="4 7">4.2.1.46</ecNumber>
    </recommendedName>
</protein>
<dbReference type="AlphaFoldDB" id="A0AAW8NMI0"/>
<dbReference type="RefSeq" id="WP_310655019.1">
    <property type="nucleotide sequence ID" value="NZ_JAPMLA010000008.1"/>
</dbReference>
<dbReference type="Gene3D" id="3.90.25.10">
    <property type="entry name" value="UDP-galactose 4-epimerase, domain 1"/>
    <property type="match status" value="1"/>
</dbReference>
<feature type="domain" description="NAD(P)-binding" evidence="8">
    <location>
        <begin position="6"/>
        <end position="332"/>
    </location>
</feature>
<evidence type="ECO:0000259" key="8">
    <source>
        <dbReference type="Pfam" id="PF16363"/>
    </source>
</evidence>
<dbReference type="NCBIfam" id="TIGR01181">
    <property type="entry name" value="dTDP_gluc_dehyt"/>
    <property type="match status" value="1"/>
</dbReference>
<dbReference type="GO" id="GO:0008460">
    <property type="term" value="F:dTDP-glucose 4,6-dehydratase activity"/>
    <property type="evidence" value="ECO:0007669"/>
    <property type="project" value="UniProtKB-EC"/>
</dbReference>
<proteinExistence type="inferred from homology"/>
<evidence type="ECO:0000313" key="12">
    <source>
        <dbReference type="Proteomes" id="UP001271263"/>
    </source>
</evidence>
<evidence type="ECO:0000256" key="2">
    <source>
        <dbReference type="ARBA" id="ARBA00001911"/>
    </source>
</evidence>
<keyword evidence="12" id="KW-1185">Reference proteome</keyword>
<organism evidence="9 11">
    <name type="scientific">Shewanella fidelis</name>
    <dbReference type="NCBI Taxonomy" id="173509"/>
    <lineage>
        <taxon>Bacteria</taxon>
        <taxon>Pseudomonadati</taxon>
        <taxon>Pseudomonadota</taxon>
        <taxon>Gammaproteobacteria</taxon>
        <taxon>Alteromonadales</taxon>
        <taxon>Shewanellaceae</taxon>
        <taxon>Shewanella</taxon>
    </lineage>
</organism>
<dbReference type="EMBL" id="JAPMLE010000001">
    <property type="protein sequence ID" value="MDR8524413.1"/>
    <property type="molecule type" value="Genomic_DNA"/>
</dbReference>
<dbReference type="Pfam" id="PF16363">
    <property type="entry name" value="GDP_Man_Dehyd"/>
    <property type="match status" value="1"/>
</dbReference>
<accession>A0AAW8NMI0</accession>
<dbReference type="InterPro" id="IPR036291">
    <property type="entry name" value="NAD(P)-bd_dom_sf"/>
</dbReference>
<dbReference type="Proteomes" id="UP001271263">
    <property type="component" value="Unassembled WGS sequence"/>
</dbReference>
<reference evidence="10 12" key="1">
    <citation type="journal article" date="2022" name="bioRxiv">
        <title>Prophages regulate Shewanella fidelis 3313 motility and biofilm formation: implications for gut colonization dynamics in Ciona robusta.</title>
        <authorList>
            <person name="Natarajan O."/>
            <person name="Gibboney S.L."/>
            <person name="Young M.N."/>
            <person name="Lim S.J."/>
            <person name="Pluta N."/>
            <person name="Atkinson C.G."/>
            <person name="Leigh B.A."/>
            <person name="Liberti A."/>
            <person name="Kees E.D."/>
            <person name="Breitbart M."/>
            <person name="Gralnick J.A."/>
            <person name="Dishaw L.J."/>
        </authorList>
    </citation>
    <scope>NUCLEOTIDE SEQUENCE [LARGE SCALE GENOMIC DNA]</scope>
    <source>
        <strain evidence="10 12">JG4066</strain>
    </source>
</reference>
<dbReference type="EC" id="4.2.1.46" evidence="4 7"/>
<gene>
    <name evidence="9" type="primary">rfbB</name>
    <name evidence="9" type="ORF">OS133_12335</name>
    <name evidence="10" type="ORF">OS134_00195</name>
</gene>
<dbReference type="InterPro" id="IPR005888">
    <property type="entry name" value="dTDP_Gluc_deHydtase"/>
</dbReference>
<dbReference type="Proteomes" id="UP001259340">
    <property type="component" value="Unassembled WGS sequence"/>
</dbReference>
<name>A0AAW8NMI0_9GAMM</name>
<comment type="caution">
    <text evidence="9">The sequence shown here is derived from an EMBL/GenBank/DDBJ whole genome shotgun (WGS) entry which is preliminary data.</text>
</comment>
<evidence type="ECO:0000256" key="5">
    <source>
        <dbReference type="ARBA" id="ARBA00023027"/>
    </source>
</evidence>
<evidence type="ECO:0000313" key="11">
    <source>
        <dbReference type="Proteomes" id="UP001259340"/>
    </source>
</evidence>
<sequence length="349" mass="39187">MSKVILVTGGSGFIGSALIRFLIDHTENKVINLDKLTYASNTSSLDALKTTNRYFFVQGDICDHALISRVFTEFQPDSIMHLAAESHVDRSINGATEFIQTNIVGTYTLLEASREYYASLNNDKKRLFRFHHISTDEVYGDLEDEGLFSEASRYDPSSPYSASKAASDHLVRAWHRTYGLPVVVSNCSNNYGPFQHREKLIPQTIINALQGKPIPIYGNGLQVRDWLYVEDHVKALYCVLVNGAVGQTYNIGGSCEKRNIDVVNLLCDLLEELVPNNPNSLAGVQASGFKQLIRYVTDRPGHDKRYAIDSTKIQKELGWMPIESFESGLRKTVAWYIAQQNSLLKAKIR</sequence>
<evidence type="ECO:0000256" key="6">
    <source>
        <dbReference type="ARBA" id="ARBA00023239"/>
    </source>
</evidence>
<dbReference type="SUPFAM" id="SSF51735">
    <property type="entry name" value="NAD(P)-binding Rossmann-fold domains"/>
    <property type="match status" value="1"/>
</dbReference>
<dbReference type="PANTHER" id="PTHR43000">
    <property type="entry name" value="DTDP-D-GLUCOSE 4,6-DEHYDRATASE-RELATED"/>
    <property type="match status" value="1"/>
</dbReference>
<comment type="similarity">
    <text evidence="3 7">Belongs to the NAD(P)-dependent epimerase/dehydratase family. dTDP-glucose dehydratase subfamily.</text>
</comment>
<evidence type="ECO:0000256" key="1">
    <source>
        <dbReference type="ARBA" id="ARBA00001539"/>
    </source>
</evidence>
<comment type="catalytic activity">
    <reaction evidence="1 7">
        <text>dTDP-alpha-D-glucose = dTDP-4-dehydro-6-deoxy-alpha-D-glucose + H2O</text>
        <dbReference type="Rhea" id="RHEA:17221"/>
        <dbReference type="ChEBI" id="CHEBI:15377"/>
        <dbReference type="ChEBI" id="CHEBI:57477"/>
        <dbReference type="ChEBI" id="CHEBI:57649"/>
        <dbReference type="EC" id="4.2.1.46"/>
    </reaction>
</comment>
<dbReference type="CDD" id="cd05246">
    <property type="entry name" value="dTDP_GD_SDR_e"/>
    <property type="match status" value="1"/>
</dbReference>
<dbReference type="GO" id="GO:0009225">
    <property type="term" value="P:nucleotide-sugar metabolic process"/>
    <property type="evidence" value="ECO:0007669"/>
    <property type="project" value="InterPro"/>
</dbReference>
<evidence type="ECO:0000256" key="7">
    <source>
        <dbReference type="RuleBase" id="RU004473"/>
    </source>
</evidence>
<dbReference type="EMBL" id="JAPMLD010000001">
    <property type="protein sequence ID" value="MDW4822495.1"/>
    <property type="molecule type" value="Genomic_DNA"/>
</dbReference>
<evidence type="ECO:0000256" key="4">
    <source>
        <dbReference type="ARBA" id="ARBA00011990"/>
    </source>
</evidence>
<evidence type="ECO:0000313" key="9">
    <source>
        <dbReference type="EMBL" id="MDR8524413.1"/>
    </source>
</evidence>
<dbReference type="Gene3D" id="3.40.50.720">
    <property type="entry name" value="NAD(P)-binding Rossmann-like Domain"/>
    <property type="match status" value="1"/>
</dbReference>
<dbReference type="InterPro" id="IPR016040">
    <property type="entry name" value="NAD(P)-bd_dom"/>
</dbReference>
<evidence type="ECO:0000256" key="3">
    <source>
        <dbReference type="ARBA" id="ARBA00008178"/>
    </source>
</evidence>
<keyword evidence="5" id="KW-0520">NAD</keyword>